<feature type="domain" description="SIS" evidence="5">
    <location>
        <begin position="106"/>
        <end position="245"/>
    </location>
</feature>
<name>D4MTZ8_ANAHA</name>
<evidence type="ECO:0000259" key="4">
    <source>
        <dbReference type="PROSITE" id="PS51071"/>
    </source>
</evidence>
<dbReference type="GO" id="GO:0003677">
    <property type="term" value="F:DNA binding"/>
    <property type="evidence" value="ECO:0007669"/>
    <property type="project" value="UniProtKB-KW"/>
</dbReference>
<dbReference type="EMBL" id="FP929061">
    <property type="protein sequence ID" value="CBL38864.1"/>
    <property type="molecule type" value="Genomic_DNA"/>
</dbReference>
<evidence type="ECO:0000256" key="1">
    <source>
        <dbReference type="ARBA" id="ARBA00023015"/>
    </source>
</evidence>
<dbReference type="InterPro" id="IPR009057">
    <property type="entry name" value="Homeodomain-like_sf"/>
</dbReference>
<dbReference type="InterPro" id="IPR046348">
    <property type="entry name" value="SIS_dom_sf"/>
</dbReference>
<keyword evidence="2" id="KW-0238">DNA-binding</keyword>
<accession>D4MTZ8</accession>
<dbReference type="GO" id="GO:0003700">
    <property type="term" value="F:DNA-binding transcription factor activity"/>
    <property type="evidence" value="ECO:0007669"/>
    <property type="project" value="InterPro"/>
</dbReference>
<evidence type="ECO:0000313" key="6">
    <source>
        <dbReference type="EMBL" id="CBL38864.1"/>
    </source>
</evidence>
<dbReference type="Proteomes" id="UP000008960">
    <property type="component" value="Chromosome"/>
</dbReference>
<reference evidence="6 7" key="2">
    <citation type="submission" date="2010-03" db="EMBL/GenBank/DDBJ databases">
        <authorList>
            <person name="Pajon A."/>
        </authorList>
    </citation>
    <scope>NUCLEOTIDE SEQUENCE [LARGE SCALE GENOMIC DNA]</scope>
    <source>
        <strain evidence="6 7">SSC/2</strain>
    </source>
</reference>
<sequence length="256" mass="30381">MRLEELLNQYSDRLSENDLYIWDYVEKHKKQCENMTIEELARKCNVSRTTVLRFTKKLSLKGFGEFKVHLRMENDDKKQDTSKAVKVCLAYEEMMQDMVQQDFKEISELIYQAKRIFVYGTGMVQKIVAKEFKRLFYFTDKRFYDFSGMTEYETVVKYVDSDDLVLIISVSGEADFTIDFAKKVRIKGTPIISITKQKKNPLAEISNYNLYISTTMVEQNLCKGRYESMTSYYILAEMMFLRYLEYLEERSQSDES</sequence>
<protein>
    <submittedName>
        <fullName evidence="6">Transcriptional regulators</fullName>
    </submittedName>
</protein>
<dbReference type="Gene3D" id="1.10.10.10">
    <property type="entry name" value="Winged helix-like DNA-binding domain superfamily/Winged helix DNA-binding domain"/>
    <property type="match status" value="1"/>
</dbReference>
<dbReference type="CDD" id="cd05013">
    <property type="entry name" value="SIS_RpiR"/>
    <property type="match status" value="1"/>
</dbReference>
<gene>
    <name evidence="6" type="ORF">CL2_19790</name>
</gene>
<reference evidence="6 7" key="1">
    <citation type="submission" date="2010-03" db="EMBL/GenBank/DDBJ databases">
        <title>The genome sequence of Clostridiales sp. SSC/2.</title>
        <authorList>
            <consortium name="metaHIT consortium -- http://www.metahit.eu/"/>
            <person name="Pajon A."/>
            <person name="Turner K."/>
            <person name="Parkhill J."/>
            <person name="Duncan S."/>
            <person name="Flint H."/>
        </authorList>
    </citation>
    <scope>NUCLEOTIDE SEQUENCE [LARGE SCALE GENOMIC DNA]</scope>
    <source>
        <strain evidence="6 7">SSC/2</strain>
    </source>
</reference>
<dbReference type="AlphaFoldDB" id="D4MTZ8"/>
<dbReference type="RefSeq" id="WP_008392331.1">
    <property type="nucleotide sequence ID" value="NC_021016.1"/>
</dbReference>
<evidence type="ECO:0000313" key="7">
    <source>
        <dbReference type="Proteomes" id="UP000008960"/>
    </source>
</evidence>
<evidence type="ECO:0000259" key="5">
    <source>
        <dbReference type="PROSITE" id="PS51464"/>
    </source>
</evidence>
<dbReference type="InterPro" id="IPR001347">
    <property type="entry name" value="SIS_dom"/>
</dbReference>
<dbReference type="PATRIC" id="fig|245018.3.peg.2260"/>
<dbReference type="InterPro" id="IPR036388">
    <property type="entry name" value="WH-like_DNA-bd_sf"/>
</dbReference>
<dbReference type="GO" id="GO:1901135">
    <property type="term" value="P:carbohydrate derivative metabolic process"/>
    <property type="evidence" value="ECO:0007669"/>
    <property type="project" value="InterPro"/>
</dbReference>
<keyword evidence="3" id="KW-0804">Transcription</keyword>
<dbReference type="Pfam" id="PF01418">
    <property type="entry name" value="HTH_6"/>
    <property type="match status" value="1"/>
</dbReference>
<dbReference type="SUPFAM" id="SSF53697">
    <property type="entry name" value="SIS domain"/>
    <property type="match status" value="1"/>
</dbReference>
<dbReference type="PROSITE" id="PS51464">
    <property type="entry name" value="SIS"/>
    <property type="match status" value="1"/>
</dbReference>
<evidence type="ECO:0000256" key="3">
    <source>
        <dbReference type="ARBA" id="ARBA00023163"/>
    </source>
</evidence>
<dbReference type="PROSITE" id="PS51071">
    <property type="entry name" value="HTH_RPIR"/>
    <property type="match status" value="1"/>
</dbReference>
<dbReference type="PANTHER" id="PTHR30514:SF1">
    <property type="entry name" value="HTH-TYPE TRANSCRIPTIONAL REGULATOR HEXR-RELATED"/>
    <property type="match status" value="1"/>
</dbReference>
<dbReference type="InterPro" id="IPR035472">
    <property type="entry name" value="RpiR-like_SIS"/>
</dbReference>
<dbReference type="PANTHER" id="PTHR30514">
    <property type="entry name" value="GLUCOKINASE"/>
    <property type="match status" value="1"/>
</dbReference>
<dbReference type="KEGG" id="bprl:CL2_19790"/>
<dbReference type="Gene3D" id="3.40.50.10490">
    <property type="entry name" value="Glucose-6-phosphate isomerase like protein, domain 1"/>
    <property type="match status" value="1"/>
</dbReference>
<dbReference type="Pfam" id="PF01380">
    <property type="entry name" value="SIS"/>
    <property type="match status" value="1"/>
</dbReference>
<organism evidence="6 7">
    <name type="scientific">Anaerostipes hadrus</name>
    <dbReference type="NCBI Taxonomy" id="649756"/>
    <lineage>
        <taxon>Bacteria</taxon>
        <taxon>Bacillati</taxon>
        <taxon>Bacillota</taxon>
        <taxon>Clostridia</taxon>
        <taxon>Lachnospirales</taxon>
        <taxon>Lachnospiraceae</taxon>
        <taxon>Anaerostipes</taxon>
    </lineage>
</organism>
<proteinExistence type="predicted"/>
<dbReference type="InterPro" id="IPR000281">
    <property type="entry name" value="HTH_RpiR"/>
</dbReference>
<feature type="domain" description="HTH rpiR-type" evidence="4">
    <location>
        <begin position="1"/>
        <end position="77"/>
    </location>
</feature>
<dbReference type="GO" id="GO:0097367">
    <property type="term" value="F:carbohydrate derivative binding"/>
    <property type="evidence" value="ECO:0007669"/>
    <property type="project" value="InterPro"/>
</dbReference>
<dbReference type="InterPro" id="IPR047640">
    <property type="entry name" value="RpiR-like"/>
</dbReference>
<dbReference type="SUPFAM" id="SSF46689">
    <property type="entry name" value="Homeodomain-like"/>
    <property type="match status" value="1"/>
</dbReference>
<evidence type="ECO:0000256" key="2">
    <source>
        <dbReference type="ARBA" id="ARBA00023125"/>
    </source>
</evidence>
<keyword evidence="1" id="KW-0805">Transcription regulation</keyword>